<protein>
    <submittedName>
        <fullName evidence="1">Uncharacterized protein</fullName>
    </submittedName>
</protein>
<gene>
    <name evidence="1" type="ORF">A2669_00390</name>
</gene>
<accession>A0A1F8F221</accession>
<name>A0A1F8F221_9BACT</name>
<organism evidence="1 2">
    <name type="scientific">Candidatus Yanofskybacteria bacterium RIFCSPHIGHO2_01_FULL_48_25b</name>
    <dbReference type="NCBI Taxonomy" id="1802672"/>
    <lineage>
        <taxon>Bacteria</taxon>
        <taxon>Candidatus Yanofskyibacteriota</taxon>
    </lineage>
</organism>
<evidence type="ECO:0000313" key="1">
    <source>
        <dbReference type="EMBL" id="OGN07187.1"/>
    </source>
</evidence>
<evidence type="ECO:0000313" key="2">
    <source>
        <dbReference type="Proteomes" id="UP000177605"/>
    </source>
</evidence>
<dbReference type="EMBL" id="MGJM01000003">
    <property type="protein sequence ID" value="OGN07187.1"/>
    <property type="molecule type" value="Genomic_DNA"/>
</dbReference>
<dbReference type="Proteomes" id="UP000177605">
    <property type="component" value="Unassembled WGS sequence"/>
</dbReference>
<proteinExistence type="predicted"/>
<dbReference type="AlphaFoldDB" id="A0A1F8F221"/>
<reference evidence="1 2" key="1">
    <citation type="journal article" date="2016" name="Nat. Commun.">
        <title>Thousands of microbial genomes shed light on interconnected biogeochemical processes in an aquifer system.</title>
        <authorList>
            <person name="Anantharaman K."/>
            <person name="Brown C.T."/>
            <person name="Hug L.A."/>
            <person name="Sharon I."/>
            <person name="Castelle C.J."/>
            <person name="Probst A.J."/>
            <person name="Thomas B.C."/>
            <person name="Singh A."/>
            <person name="Wilkins M.J."/>
            <person name="Karaoz U."/>
            <person name="Brodie E.L."/>
            <person name="Williams K.H."/>
            <person name="Hubbard S.S."/>
            <person name="Banfield J.F."/>
        </authorList>
    </citation>
    <scope>NUCLEOTIDE SEQUENCE [LARGE SCALE GENOMIC DNA]</scope>
</reference>
<sequence>MTYTVAEHFRATAVHIRSGGQPRWGEIEQYVEKVAFEMLDAIGKEKTTILERLCIAFALFHQEYRPLPLSVEEAKQVAAKIDLMAVQIGIAKSQILPFLKGKRMLRLPGPYRLLKALYERREATYENLHVGTEWQDMWDVRRQLGAFKAAGFVEMNSKTKRYSVTASGKRELRAIMALHRQKGLNTRPRP</sequence>
<comment type="caution">
    <text evidence="1">The sequence shown here is derived from an EMBL/GenBank/DDBJ whole genome shotgun (WGS) entry which is preliminary data.</text>
</comment>